<dbReference type="PROSITE" id="PS50853">
    <property type="entry name" value="FN3"/>
    <property type="match status" value="1"/>
</dbReference>
<evidence type="ECO:0000259" key="2">
    <source>
        <dbReference type="PROSITE" id="PS50853"/>
    </source>
</evidence>
<accession>A0A0J1HEY5</accession>
<feature type="domain" description="Fibronectin type-III" evidence="2">
    <location>
        <begin position="842"/>
        <end position="942"/>
    </location>
</feature>
<feature type="transmembrane region" description="Helical" evidence="1">
    <location>
        <begin position="38"/>
        <end position="56"/>
    </location>
</feature>
<feature type="transmembrane region" description="Helical" evidence="1">
    <location>
        <begin position="12"/>
        <end position="31"/>
    </location>
</feature>
<dbReference type="Pfam" id="PF13550">
    <property type="entry name" value="Phage-tail_3"/>
    <property type="match status" value="1"/>
</dbReference>
<keyword evidence="1" id="KW-1133">Transmembrane helix</keyword>
<organism evidence="3 4">
    <name type="scientific">Photobacterium ganghwense</name>
    <dbReference type="NCBI Taxonomy" id="320778"/>
    <lineage>
        <taxon>Bacteria</taxon>
        <taxon>Pseudomonadati</taxon>
        <taxon>Pseudomonadota</taxon>
        <taxon>Gammaproteobacteria</taxon>
        <taxon>Vibrionales</taxon>
        <taxon>Vibrionaceae</taxon>
        <taxon>Photobacterium</taxon>
    </lineage>
</organism>
<dbReference type="STRING" id="320778.ABT57_06300"/>
<name>A0A0J1HEY5_9GAMM</name>
<comment type="caution">
    <text evidence="3">The sequence shown here is derived from an EMBL/GenBank/DDBJ whole genome shotgun (WGS) entry which is preliminary data.</text>
</comment>
<dbReference type="InterPro" id="IPR013783">
    <property type="entry name" value="Ig-like_fold"/>
</dbReference>
<dbReference type="InterPro" id="IPR032876">
    <property type="entry name" value="J_dom"/>
</dbReference>
<dbReference type="Gene3D" id="2.60.40.10">
    <property type="entry name" value="Immunoglobulins"/>
    <property type="match status" value="2"/>
</dbReference>
<dbReference type="Gene3D" id="2.60.40.2080">
    <property type="match status" value="1"/>
</dbReference>
<keyword evidence="4" id="KW-1185">Reference proteome</keyword>
<dbReference type="InterPro" id="IPR053171">
    <property type="entry name" value="Viral_Tip_Attach_Protein"/>
</dbReference>
<evidence type="ECO:0000256" key="1">
    <source>
        <dbReference type="SAM" id="Phobius"/>
    </source>
</evidence>
<evidence type="ECO:0000313" key="3">
    <source>
        <dbReference type="EMBL" id="KLV10184.1"/>
    </source>
</evidence>
<dbReference type="PATRIC" id="fig|320778.3.peg.1358"/>
<dbReference type="PANTHER" id="PTHR36251:SF2">
    <property type="entry name" value="GIFSY-2 PROPHAGE HOST SPECIFICITY PROTEIN J, PHAGE LAMBDA"/>
    <property type="match status" value="1"/>
</dbReference>
<dbReference type="Proteomes" id="UP000035909">
    <property type="component" value="Unassembled WGS sequence"/>
</dbReference>
<keyword evidence="1" id="KW-0472">Membrane</keyword>
<dbReference type="EMBL" id="LDOU01000006">
    <property type="protein sequence ID" value="KLV10184.1"/>
    <property type="molecule type" value="Genomic_DNA"/>
</dbReference>
<dbReference type="InterPro" id="IPR037221">
    <property type="entry name" value="H-type_lectin_dom_sf"/>
</dbReference>
<protein>
    <recommendedName>
        <fullName evidence="2">Fibronectin type-III domain-containing protein</fullName>
    </recommendedName>
</protein>
<keyword evidence="1" id="KW-0812">Transmembrane</keyword>
<reference evidence="3 4" key="1">
    <citation type="submission" date="2015-05" db="EMBL/GenBank/DDBJ databases">
        <title>Photobacterium galathea sp. nov.</title>
        <authorList>
            <person name="Machado H."/>
            <person name="Gram L."/>
        </authorList>
    </citation>
    <scope>NUCLEOTIDE SEQUENCE [LARGE SCALE GENOMIC DNA]</scope>
    <source>
        <strain evidence="3 4">DSM 22954</strain>
    </source>
</reference>
<gene>
    <name evidence="3" type="ORF">ABT57_06300</name>
</gene>
<sequence>MFGGGGDNKGILRSVALIAVAAFSAWATGGISSTFMKGLAAAAINTAGALLINALIPMPTQASASEEQSSTYSLGAPSMNTREGSPIPVLYGEHWTGGLLIGMDKGLSDEDEVLTMLVALSEGEISEVKEVLVNDQPIESYQSTSWSYKRGALNEPVSSEYAGSIRRHIEVGRAFNQEMGVVELPAGTNAAELQISFPYGLIHRDDDSNKKWDREVEIRTAYRIKGGTWTYAGDSGKELAFNTDLTDTKNHLVKFSFKLSATDSYNATLMIERKKSSESDWVRVISNPLTGIVTGVRELSVELEQHESTNARYYYRYQIEGKGVTVKSAKAMQALSQSNIIKDCTSNPKRVIVKMNLNSQAHDTVYELGFFRITAESESDYIMDECWLNAVEAVQYSTVAHRGTAVLRATIKATDQLNGTPDVVSLVRGRKVKTYDRRGNQTGYIWSDNPAWISLDIAIEFGSVPKRHIDFDRFVDWAAYCNSNKLKFNGVFDSMTSVWDALQIVTRCGLAKISPVGSQLSLIIYEPRNPVMVFGSSNMLADTLSVSWSSSKDRANVFEAEYYDIENKNAASFVKIVEHDEIAKGAPIRENKVSLPGVTNKEQAEKILGVFRANNKYISVSCTFDAYLDAIACSLGDVVLVQSDHIDWGRSCRTLTGQAKSGVVQVDLSEADIAEFGSQVMVHYPTFKLGTAKVAAIDAANKKVTLDAAVSRDVAAIGFGSLNERLIGSDGKAVYLDRIPAGLAVGSAVDLIKFDHLFTSNIMKTEPEKGLLHLYTELPADILPQSMIHIGKSSRVAKPFVVTAISGDGDFKRTLSCVEYNESIFNLSGEYEYVPPMNPNEPPAPVRNLGIVEEIYKSGMTVMTRAYISWERPLTGSYASVRLGISLNGQSTEVIRIPTGTMSYVVENLQNGDSLTVTANTLDMTGQVCPISEVVTHTVLGTSVAPKAVEGFKAGRSFAGITLSWASNREADVVGYQIRQGSTWGSSTIVVERLDTTSTVIDTKEAGSFTFLIKAIDVEGNMSESASSTRIEIKGPDPVTGLTAIQNDRVVILRWDKHPSPDVTSYTIRRGQSWAMSEHLADVSGNSYSIDSDSIEAEDYFWVKAIDRFGIPSASASFAAVARNDLEDYNVIHTVNFGAAGWDGVKVNMLVDKVNSLVGVSGQSYLEYRETEQTHSARASRLIVRDFPFSVAEDDDRNWASLGEISWAEAETMFWIPSGVDDSHRFERYISTKMRGRDASLFEGYDCHTVTSVKKGYNESVPTLSETTLTAGTIVRGAMQAVGMYMTSAGYARFPLKGMAGMESQLVFSIGAVRSGLIGKFLVEGSAGSLLINIEDIGREFHIGVQGGSTLILAKPLDSSNVVNRVINLMVRQRSEEVVVSASVHGGKCAETTAIIRNLGAIQHLKITEAISESGTTPALCLRSLRLEKAIEISGREQLAAFHAKTPRLCGWTRYERFTAGFYDSDEVDIVYRVWTDSTSMLPGISSSVLIVDVPDVIDRGYVEVTEPDNMQVKFNRKFTVPPRVVPQFTGSTGADVVVGATVYASNITTDGFYVSIYDSMGSLTTGRVNWNASGY</sequence>
<evidence type="ECO:0000313" key="4">
    <source>
        <dbReference type="Proteomes" id="UP000035909"/>
    </source>
</evidence>
<dbReference type="InterPro" id="IPR003961">
    <property type="entry name" value="FN3_dom"/>
</dbReference>
<dbReference type="PANTHER" id="PTHR36251">
    <property type="entry name" value="FELS-1 PROPHAGE HOST SPECIFICITY PROTEIN-RELATED"/>
    <property type="match status" value="1"/>
</dbReference>
<proteinExistence type="predicted"/>